<accession>A0A7R8ATM8</accession>
<feature type="region of interest" description="Disordered" evidence="2">
    <location>
        <begin position="1"/>
        <end position="28"/>
    </location>
</feature>
<name>A0A7R8ATM8_9EURO</name>
<keyword evidence="4" id="KW-1185">Reference proteome</keyword>
<dbReference type="EMBL" id="AP024450">
    <property type="protein sequence ID" value="BCS30581.1"/>
    <property type="molecule type" value="Genomic_DNA"/>
</dbReference>
<feature type="compositionally biased region" description="Polar residues" evidence="2">
    <location>
        <begin position="199"/>
        <end position="209"/>
    </location>
</feature>
<protein>
    <submittedName>
        <fullName evidence="3">Uncharacterized protein</fullName>
    </submittedName>
</protein>
<reference evidence="3" key="1">
    <citation type="submission" date="2021-01" db="EMBL/GenBank/DDBJ databases">
        <authorList>
            <consortium name="Aspergillus puulaauensis MK2 genome sequencing consortium"/>
            <person name="Kazuki M."/>
            <person name="Futagami T."/>
        </authorList>
    </citation>
    <scope>NUCLEOTIDE SEQUENCE</scope>
    <source>
        <strain evidence="3">MK2</strain>
    </source>
</reference>
<evidence type="ECO:0000313" key="3">
    <source>
        <dbReference type="EMBL" id="BCS30581.1"/>
    </source>
</evidence>
<evidence type="ECO:0000313" key="4">
    <source>
        <dbReference type="Proteomes" id="UP000654913"/>
    </source>
</evidence>
<feature type="compositionally biased region" description="Basic and acidic residues" evidence="2">
    <location>
        <begin position="178"/>
        <end position="192"/>
    </location>
</feature>
<evidence type="ECO:0000256" key="1">
    <source>
        <dbReference type="SAM" id="Coils"/>
    </source>
</evidence>
<dbReference type="Proteomes" id="UP000654913">
    <property type="component" value="Chromosome 8"/>
</dbReference>
<keyword evidence="1" id="KW-0175">Coiled coil</keyword>
<organism evidence="3 4">
    <name type="scientific">Aspergillus puulaauensis</name>
    <dbReference type="NCBI Taxonomy" id="1220207"/>
    <lineage>
        <taxon>Eukaryota</taxon>
        <taxon>Fungi</taxon>
        <taxon>Dikarya</taxon>
        <taxon>Ascomycota</taxon>
        <taxon>Pezizomycotina</taxon>
        <taxon>Eurotiomycetes</taxon>
        <taxon>Eurotiomycetidae</taxon>
        <taxon>Eurotiales</taxon>
        <taxon>Aspergillaceae</taxon>
        <taxon>Aspergillus</taxon>
    </lineage>
</organism>
<feature type="coiled-coil region" evidence="1">
    <location>
        <begin position="55"/>
        <end position="128"/>
    </location>
</feature>
<reference evidence="3" key="2">
    <citation type="submission" date="2021-02" db="EMBL/GenBank/DDBJ databases">
        <title>Aspergillus puulaauensis MK2 genome sequence.</title>
        <authorList>
            <person name="Futagami T."/>
            <person name="Mori K."/>
            <person name="Kadooka C."/>
            <person name="Tanaka T."/>
        </authorList>
    </citation>
    <scope>NUCLEOTIDE SEQUENCE</scope>
    <source>
        <strain evidence="3">MK2</strain>
    </source>
</reference>
<feature type="region of interest" description="Disordered" evidence="2">
    <location>
        <begin position="178"/>
        <end position="209"/>
    </location>
</feature>
<sequence length="209" mass="23325">MPRSHNISSHDLRTLSSLVGGSKSKDPPETIRLAMQTINGLRADLDTAGRTCTQLRSQRDNVHNHKQELKSNKEALERAVKMLEEKLARLATINSCLKAEREADQREHGKLEDEHSKLQADHAALQAANTRVHRQLNESMGVPNASWNECVARAAELAKSEGEHAPCNNQILRTQEEANKKISAARERRDSAEAETALVTEQKQQAMKL</sequence>
<evidence type="ECO:0000256" key="2">
    <source>
        <dbReference type="SAM" id="MobiDB-lite"/>
    </source>
</evidence>
<dbReference type="OrthoDB" id="10486292at2759"/>
<gene>
    <name evidence="3" type="ORF">APUU_80884S</name>
</gene>
<dbReference type="AlphaFoldDB" id="A0A7R8ATM8"/>
<proteinExistence type="predicted"/>
<dbReference type="RefSeq" id="XP_041562767.1">
    <property type="nucleotide sequence ID" value="XM_041697215.1"/>
</dbReference>
<dbReference type="GeneID" id="64980578"/>
<dbReference type="KEGG" id="apuu:APUU_80884S"/>